<dbReference type="InterPro" id="IPR050386">
    <property type="entry name" value="Glycosyl_hydrolase_5"/>
</dbReference>
<dbReference type="STRING" id="1331196.A0A1B9IZL7"/>
<feature type="compositionally biased region" description="Polar residues" evidence="16">
    <location>
        <begin position="29"/>
        <end position="45"/>
    </location>
</feature>
<dbReference type="InterPro" id="IPR001547">
    <property type="entry name" value="Glyco_hydro_5"/>
</dbReference>
<evidence type="ECO:0000256" key="6">
    <source>
        <dbReference type="ARBA" id="ARBA00022968"/>
    </source>
</evidence>
<feature type="compositionally biased region" description="Low complexity" evidence="16">
    <location>
        <begin position="239"/>
        <end position="262"/>
    </location>
</feature>
<feature type="domain" description="Glycoside hydrolase family 5" evidence="18">
    <location>
        <begin position="357"/>
        <end position="601"/>
    </location>
</feature>
<evidence type="ECO:0000256" key="10">
    <source>
        <dbReference type="ARBA" id="ARBA00023295"/>
    </source>
</evidence>
<evidence type="ECO:0000256" key="13">
    <source>
        <dbReference type="ARBA" id="ARBA00037126"/>
    </source>
</evidence>
<evidence type="ECO:0000256" key="12">
    <source>
        <dbReference type="ARBA" id="ARBA00036824"/>
    </source>
</evidence>
<proteinExistence type="inferred from homology"/>
<dbReference type="GO" id="GO:0009251">
    <property type="term" value="P:glucan catabolic process"/>
    <property type="evidence" value="ECO:0007669"/>
    <property type="project" value="TreeGrafter"/>
</dbReference>
<dbReference type="FunFam" id="3.20.20.80:FF:000033">
    <property type="entry name" value="Glucan 1,3-beta-glucosidase A"/>
    <property type="match status" value="1"/>
</dbReference>
<keyword evidence="3" id="KW-1003">Cell membrane</keyword>
<evidence type="ECO:0000256" key="7">
    <source>
        <dbReference type="ARBA" id="ARBA00022989"/>
    </source>
</evidence>
<feature type="region of interest" description="Disordered" evidence="16">
    <location>
        <begin position="839"/>
        <end position="862"/>
    </location>
</feature>
<feature type="compositionally biased region" description="Polar residues" evidence="16">
    <location>
        <begin position="125"/>
        <end position="140"/>
    </location>
</feature>
<keyword evidence="20" id="KW-1185">Reference proteome</keyword>
<comment type="similarity">
    <text evidence="2">Belongs to the glycosyl hydrolase 5 (cellulase A) family.</text>
</comment>
<evidence type="ECO:0000256" key="4">
    <source>
        <dbReference type="ARBA" id="ARBA00022692"/>
    </source>
</evidence>
<evidence type="ECO:0000256" key="9">
    <source>
        <dbReference type="ARBA" id="ARBA00023180"/>
    </source>
</evidence>
<evidence type="ECO:0000313" key="20">
    <source>
        <dbReference type="Proteomes" id="UP000092583"/>
    </source>
</evidence>
<sequence length="862" mass="93129">MAPTDPTYTAVPNPGTSSPTEPNFPSPDPNNSYQNPNPRDSSILSPPTPDPDTANLLGRPGSEYMPAPSIMTRDSTYSSLPGTPPLRGDDRKSWGSGVGLAGAAEGISGVEQPRRPGSVRAPSNLAHSSLGWNNSTNDRLSVSDEDDEQGHITPAVAGIGAAEVQTEKPRWAEVKDFDSTPKKKNKKLLLAGACVGVLAIIALAVGLGIGLTRKSTKDGSSSSSEDGKTGDDGNKSDNSGTKTASTTASTPSATATSGTQGSLITLDDGSTVTYDNPFGGEWHWDESDPFNSSARANSWSPRLNEAWDFAKNRIYGVNLGGWLNTEPFIVPALYETYHEVNGQTAIDEYTLSQNMGSNLTAVMTEHYETFITEKDFIEIASAGLNWVRLPIPFWAIETWEGEPFLERVSWTYVLKALKWARKYGIRVNLDLHTVPGSQNGWNHSGRQGTPNWLQGVMGVAHAQRSLDYIRTLAQFIAQPEYSDVVQMFGFINEPNGNALGKDPITSFYIEAHNIIRDITGIGAGNGPQISMHDGFLGIKSWYDFAPGADRVMLDQHNYMVFQDQPTGDLDELKIKPCQWWAASTNTTFQTYGPVNTGEWSAAWNDCGLWVNNVLSGTRYDGTFDGYEGKATGSCDYWNDYTQWNQTTKDALNHFVKGSMDAFQDYFFWTWKIGNSTGDIPQPNPFWNYQLGLQQGWIPKDPRTAIGTCEGDGIASNPFSSFSNAAVTGGAGAGMISGSDSSSNPWPPRSLTNIAAGQMQSIYQYTQTGEPITMPAPTFTSPGSSATIDAGDGWANPSADNRKAYASFTDCSYPALYSAASITSVANACGAGLTQPTKRSELGSIQQVKKAAYPQPTTPPARR</sequence>
<evidence type="ECO:0000256" key="5">
    <source>
        <dbReference type="ARBA" id="ARBA00022801"/>
    </source>
</evidence>
<evidence type="ECO:0000313" key="19">
    <source>
        <dbReference type="EMBL" id="OCF60980.1"/>
    </source>
</evidence>
<dbReference type="Pfam" id="PF00150">
    <property type="entry name" value="Cellulase"/>
    <property type="match status" value="1"/>
</dbReference>
<comment type="function">
    <text evidence="13">Glucosidase involved in the degradation of cellulosic biomass. Active on lichenan.</text>
</comment>
<evidence type="ECO:0000256" key="14">
    <source>
        <dbReference type="ARBA" id="ARBA00038929"/>
    </source>
</evidence>
<gene>
    <name evidence="19" type="ORF">L486_00624</name>
</gene>
<dbReference type="SUPFAM" id="SSF51445">
    <property type="entry name" value="(Trans)glycosidases"/>
    <property type="match status" value="1"/>
</dbReference>
<dbReference type="InterPro" id="IPR017853">
    <property type="entry name" value="GH"/>
</dbReference>
<keyword evidence="7 17" id="KW-1133">Transmembrane helix</keyword>
<organism evidence="19 20">
    <name type="scientific">Kwoniella mangroviensis CBS 10435</name>
    <dbReference type="NCBI Taxonomy" id="1331196"/>
    <lineage>
        <taxon>Eukaryota</taxon>
        <taxon>Fungi</taxon>
        <taxon>Dikarya</taxon>
        <taxon>Basidiomycota</taxon>
        <taxon>Agaricomycotina</taxon>
        <taxon>Tremellomycetes</taxon>
        <taxon>Tremellales</taxon>
        <taxon>Cryptococcaceae</taxon>
        <taxon>Kwoniella</taxon>
    </lineage>
</organism>
<keyword evidence="10" id="KW-0326">Glycosidase</keyword>
<keyword evidence="4 17" id="KW-0812">Transmembrane</keyword>
<dbReference type="PANTHER" id="PTHR31297:SF34">
    <property type="entry name" value="GLUCAN 1,3-BETA-GLUCOSIDASE 2"/>
    <property type="match status" value="1"/>
</dbReference>
<dbReference type="EMBL" id="KI669459">
    <property type="protein sequence ID" value="OCF60980.1"/>
    <property type="molecule type" value="Genomic_DNA"/>
</dbReference>
<dbReference type="OrthoDB" id="62120at2759"/>
<keyword evidence="5" id="KW-0378">Hydrolase</keyword>
<dbReference type="GO" id="GO:0004338">
    <property type="term" value="F:glucan exo-1,3-beta-glucosidase activity"/>
    <property type="evidence" value="ECO:0007669"/>
    <property type="project" value="UniProtKB-EC"/>
</dbReference>
<keyword evidence="9" id="KW-0325">Glycoprotein</keyword>
<evidence type="ECO:0000256" key="2">
    <source>
        <dbReference type="ARBA" id="ARBA00005641"/>
    </source>
</evidence>
<evidence type="ECO:0000256" key="15">
    <source>
        <dbReference type="ARBA" id="ARBA00041260"/>
    </source>
</evidence>
<evidence type="ECO:0000256" key="11">
    <source>
        <dbReference type="ARBA" id="ARBA00023316"/>
    </source>
</evidence>
<keyword evidence="8 17" id="KW-0472">Membrane</keyword>
<evidence type="ECO:0000256" key="17">
    <source>
        <dbReference type="SAM" id="Phobius"/>
    </source>
</evidence>
<protein>
    <recommendedName>
        <fullName evidence="14">glucan 1,3-beta-glucosidase</fullName>
        <ecNumber evidence="14">3.2.1.58</ecNumber>
    </recommendedName>
    <alternativeName>
        <fullName evidence="15">Exo-1,3-beta-glucanase D</fullName>
    </alternativeName>
</protein>
<dbReference type="GO" id="GO:0071555">
    <property type="term" value="P:cell wall organization"/>
    <property type="evidence" value="ECO:0007669"/>
    <property type="project" value="UniProtKB-KW"/>
</dbReference>
<dbReference type="EC" id="3.2.1.58" evidence="14"/>
<dbReference type="GO" id="GO:0009986">
    <property type="term" value="C:cell surface"/>
    <property type="evidence" value="ECO:0007669"/>
    <property type="project" value="TreeGrafter"/>
</dbReference>
<keyword evidence="11" id="KW-0961">Cell wall biogenesis/degradation</keyword>
<feature type="region of interest" description="Disordered" evidence="16">
    <location>
        <begin position="213"/>
        <end position="268"/>
    </location>
</feature>
<feature type="compositionally biased region" description="Polar residues" evidence="16">
    <location>
        <begin position="72"/>
        <end position="81"/>
    </location>
</feature>
<comment type="catalytic activity">
    <reaction evidence="12">
        <text>Successive hydrolysis of beta-D-glucose units from the non-reducing ends of (1-&gt;3)-beta-D-glucans, releasing alpha-glucose.</text>
        <dbReference type="EC" id="3.2.1.58"/>
    </reaction>
</comment>
<dbReference type="GO" id="GO:0005886">
    <property type="term" value="C:plasma membrane"/>
    <property type="evidence" value="ECO:0007669"/>
    <property type="project" value="UniProtKB-SubCell"/>
</dbReference>
<reference evidence="19 20" key="1">
    <citation type="submission" date="2013-07" db="EMBL/GenBank/DDBJ databases">
        <title>The Genome Sequence of Kwoniella mangroviensis CBS10435.</title>
        <authorList>
            <consortium name="The Broad Institute Genome Sequencing Platform"/>
            <person name="Cuomo C."/>
            <person name="Litvintseva A."/>
            <person name="Chen Y."/>
            <person name="Heitman J."/>
            <person name="Sun S."/>
            <person name="Springer D."/>
            <person name="Dromer F."/>
            <person name="Young S.K."/>
            <person name="Zeng Q."/>
            <person name="Gargeya S."/>
            <person name="Fitzgerald M."/>
            <person name="Abouelleil A."/>
            <person name="Alvarado L."/>
            <person name="Berlin A.M."/>
            <person name="Chapman S.B."/>
            <person name="Dewar J."/>
            <person name="Goldberg J."/>
            <person name="Griggs A."/>
            <person name="Gujja S."/>
            <person name="Hansen M."/>
            <person name="Howarth C."/>
            <person name="Imamovic A."/>
            <person name="Larimer J."/>
            <person name="McCowan C."/>
            <person name="Murphy C."/>
            <person name="Pearson M."/>
            <person name="Priest M."/>
            <person name="Roberts A."/>
            <person name="Saif S."/>
            <person name="Shea T."/>
            <person name="Sykes S."/>
            <person name="Wortman J."/>
            <person name="Nusbaum C."/>
            <person name="Birren B."/>
        </authorList>
    </citation>
    <scope>NUCLEOTIDE SEQUENCE [LARGE SCALE GENOMIC DNA]</scope>
    <source>
        <strain evidence="19 20">CBS 10435</strain>
    </source>
</reference>
<feature type="compositionally biased region" description="Basic and acidic residues" evidence="16">
    <location>
        <begin position="225"/>
        <end position="235"/>
    </location>
</feature>
<dbReference type="GO" id="GO:0005576">
    <property type="term" value="C:extracellular region"/>
    <property type="evidence" value="ECO:0007669"/>
    <property type="project" value="TreeGrafter"/>
</dbReference>
<evidence type="ECO:0000256" key="1">
    <source>
        <dbReference type="ARBA" id="ARBA00004401"/>
    </source>
</evidence>
<keyword evidence="6" id="KW-0735">Signal-anchor</keyword>
<dbReference type="Proteomes" id="UP000092583">
    <property type="component" value="Unassembled WGS sequence"/>
</dbReference>
<dbReference type="AlphaFoldDB" id="A0A1B9IZL7"/>
<feature type="transmembrane region" description="Helical" evidence="17">
    <location>
        <begin position="188"/>
        <end position="211"/>
    </location>
</feature>
<comment type="subcellular location">
    <subcellularLocation>
        <location evidence="1">Cell membrane</location>
        <topology evidence="1">Single-pass type II membrane protein</topology>
    </subcellularLocation>
</comment>
<evidence type="ECO:0000259" key="18">
    <source>
        <dbReference type="Pfam" id="PF00150"/>
    </source>
</evidence>
<name>A0A1B9IZL7_9TREE</name>
<dbReference type="Gene3D" id="3.20.20.80">
    <property type="entry name" value="Glycosidases"/>
    <property type="match status" value="1"/>
</dbReference>
<evidence type="ECO:0000256" key="3">
    <source>
        <dbReference type="ARBA" id="ARBA00022475"/>
    </source>
</evidence>
<evidence type="ECO:0000256" key="8">
    <source>
        <dbReference type="ARBA" id="ARBA00023136"/>
    </source>
</evidence>
<evidence type="ECO:0000256" key="16">
    <source>
        <dbReference type="SAM" id="MobiDB-lite"/>
    </source>
</evidence>
<accession>A0A1B9IZL7</accession>
<feature type="region of interest" description="Disordered" evidence="16">
    <location>
        <begin position="1"/>
        <end position="148"/>
    </location>
</feature>
<reference evidence="20" key="2">
    <citation type="submission" date="2013-12" db="EMBL/GenBank/DDBJ databases">
        <title>Evolution of pathogenesis and genome organization in the Tremellales.</title>
        <authorList>
            <person name="Cuomo C."/>
            <person name="Litvintseva A."/>
            <person name="Heitman J."/>
            <person name="Chen Y."/>
            <person name="Sun S."/>
            <person name="Springer D."/>
            <person name="Dromer F."/>
            <person name="Young S."/>
            <person name="Zeng Q."/>
            <person name="Chapman S."/>
            <person name="Gujja S."/>
            <person name="Saif S."/>
            <person name="Birren B."/>
        </authorList>
    </citation>
    <scope>NUCLEOTIDE SEQUENCE [LARGE SCALE GENOMIC DNA]</scope>
    <source>
        <strain evidence="20">CBS 10435</strain>
    </source>
</reference>
<dbReference type="PANTHER" id="PTHR31297">
    <property type="entry name" value="GLUCAN ENDO-1,6-BETA-GLUCOSIDASE B"/>
    <property type="match status" value="1"/>
</dbReference>